<dbReference type="AlphaFoldDB" id="B7G958"/>
<dbReference type="GeneID" id="7195398"/>
<feature type="transmembrane region" description="Helical" evidence="8">
    <location>
        <begin position="504"/>
        <end position="524"/>
    </location>
</feature>
<keyword evidence="5 8" id="KW-1133">Transmembrane helix</keyword>
<feature type="transmembrane region" description="Helical" evidence="8">
    <location>
        <begin position="48"/>
        <end position="66"/>
    </location>
</feature>
<evidence type="ECO:0000256" key="6">
    <source>
        <dbReference type="ARBA" id="ARBA00023136"/>
    </source>
</evidence>
<evidence type="ECO:0000256" key="2">
    <source>
        <dbReference type="ARBA" id="ARBA00022448"/>
    </source>
</evidence>
<dbReference type="GO" id="GO:0015129">
    <property type="term" value="F:lactate transmembrane transporter activity"/>
    <property type="evidence" value="ECO:0007669"/>
    <property type="project" value="InterPro"/>
</dbReference>
<protein>
    <submittedName>
        <fullName evidence="9">LCTP l-lactate permease</fullName>
    </submittedName>
</protein>
<feature type="transmembrane region" description="Helical" evidence="8">
    <location>
        <begin position="232"/>
        <end position="254"/>
    </location>
</feature>
<gene>
    <name evidence="9" type="ORF">PHATRDRAFT_48999</name>
</gene>
<evidence type="ECO:0000313" key="9">
    <source>
        <dbReference type="EMBL" id="EEC44892.1"/>
    </source>
</evidence>
<dbReference type="PANTHER" id="PTHR30003:SF0">
    <property type="entry name" value="GLYCOLATE PERMEASE GLCA-RELATED"/>
    <property type="match status" value="1"/>
</dbReference>
<feature type="transmembrane region" description="Helical" evidence="8">
    <location>
        <begin position="612"/>
        <end position="630"/>
    </location>
</feature>
<dbReference type="EMBL" id="CM000622">
    <property type="protein sequence ID" value="EEC44892.1"/>
    <property type="molecule type" value="Genomic_DNA"/>
</dbReference>
<evidence type="ECO:0000256" key="8">
    <source>
        <dbReference type="SAM" id="Phobius"/>
    </source>
</evidence>
<dbReference type="PANTHER" id="PTHR30003">
    <property type="entry name" value="L-LACTATE PERMEASE"/>
    <property type="match status" value="1"/>
</dbReference>
<feature type="transmembrane region" description="Helical" evidence="8">
    <location>
        <begin position="669"/>
        <end position="688"/>
    </location>
</feature>
<dbReference type="KEGG" id="pti:PHATRDRAFT_48999"/>
<dbReference type="Proteomes" id="UP000000759">
    <property type="component" value="Chromosome 20"/>
</dbReference>
<evidence type="ECO:0000256" key="4">
    <source>
        <dbReference type="ARBA" id="ARBA00022692"/>
    </source>
</evidence>
<sequence length="689" mass="73951">MNIEEDFTYRCLTADGAACADSCESLAGCQDCGCVVLSNDAGGDWGDVMDVIFCLLPIIFLIYATIKPSPMSTTVSLPLAACLMFLVRVMYLGSDPLLTASSVILGLHEAWTPLSIMAGAITLFESMEATYCLPYMMREMKALTAGHPVAELMLIFCFAYMVEGASGFGTPVALGAPMLVSQGHPAFESVVVLLIMNTYATVWGAVGTPIWFGFGSLPQVSEDEYLDISRKAAVAMGVSAYISLPLVLTILVPFKAVRKNIVFIIASLTTCLGPSIGIAFVSYEFPSLLGGMIGCAGTAFLIKCKFGLHDFEHGDNGGRNLEDIGSVSENSLVRKYQKSASSLSDVPESGAELTSTRNNKTAKQMGIPETNGEDEEVYLTSDDSDQKEEVRQNTGTAGVVDAGAASMNTDSLHDTLEHHLGPRKSYADGYIKETIIRTSPIWLVVLILIVTRLEQIGLKKFLTKVTPNFTIHFGTYGTFRLSASLVFQLRDILTFPGISWKYELLYVPFLIPFVLVSLLNMYMYRKDLAHGPAHVARTVADRLKNPAIALLGALVLVQLVIRVGAEAPATILGTVVSDWFQEAFVIISPLLGVLGSFFSGSTTVSNLTFGSIQLIAAESIGTSVTTMLALQAVGASAGNGVCLNNIIAACAVVGLNVGEGKILLQTYKFVFLSTTIATIVMLAFYFRFG</sequence>
<evidence type="ECO:0000256" key="7">
    <source>
        <dbReference type="SAM" id="MobiDB-lite"/>
    </source>
</evidence>
<feature type="compositionally biased region" description="Polar residues" evidence="7">
    <location>
        <begin position="352"/>
        <end position="362"/>
    </location>
</feature>
<dbReference type="Pfam" id="PF02652">
    <property type="entry name" value="Lactate_perm"/>
    <property type="match status" value="2"/>
</dbReference>
<feature type="region of interest" description="Disordered" evidence="7">
    <location>
        <begin position="338"/>
        <end position="377"/>
    </location>
</feature>
<dbReference type="InterPro" id="IPR003804">
    <property type="entry name" value="Lactate_perm"/>
</dbReference>
<evidence type="ECO:0000256" key="5">
    <source>
        <dbReference type="ARBA" id="ARBA00022989"/>
    </source>
</evidence>
<evidence type="ECO:0000256" key="3">
    <source>
        <dbReference type="ARBA" id="ARBA00022475"/>
    </source>
</evidence>
<reference evidence="9 10" key="1">
    <citation type="journal article" date="2008" name="Nature">
        <title>The Phaeodactylum genome reveals the evolutionary history of diatom genomes.</title>
        <authorList>
            <person name="Bowler C."/>
            <person name="Allen A.E."/>
            <person name="Badger J.H."/>
            <person name="Grimwood J."/>
            <person name="Jabbari K."/>
            <person name="Kuo A."/>
            <person name="Maheswari U."/>
            <person name="Martens C."/>
            <person name="Maumus F."/>
            <person name="Otillar R.P."/>
            <person name="Rayko E."/>
            <person name="Salamov A."/>
            <person name="Vandepoele K."/>
            <person name="Beszteri B."/>
            <person name="Gruber A."/>
            <person name="Heijde M."/>
            <person name="Katinka M."/>
            <person name="Mock T."/>
            <person name="Valentin K."/>
            <person name="Verret F."/>
            <person name="Berges J.A."/>
            <person name="Brownlee C."/>
            <person name="Cadoret J.P."/>
            <person name="Chiovitti A."/>
            <person name="Choi C.J."/>
            <person name="Coesel S."/>
            <person name="De Martino A."/>
            <person name="Detter J.C."/>
            <person name="Durkin C."/>
            <person name="Falciatore A."/>
            <person name="Fournet J."/>
            <person name="Haruta M."/>
            <person name="Huysman M.J."/>
            <person name="Jenkins B.D."/>
            <person name="Jiroutova K."/>
            <person name="Jorgensen R.E."/>
            <person name="Joubert Y."/>
            <person name="Kaplan A."/>
            <person name="Kroger N."/>
            <person name="Kroth P.G."/>
            <person name="La Roche J."/>
            <person name="Lindquist E."/>
            <person name="Lommer M."/>
            <person name="Martin-Jezequel V."/>
            <person name="Lopez P.J."/>
            <person name="Lucas S."/>
            <person name="Mangogna M."/>
            <person name="McGinnis K."/>
            <person name="Medlin L.K."/>
            <person name="Montsant A."/>
            <person name="Oudot-Le Secq M.P."/>
            <person name="Napoli C."/>
            <person name="Obornik M."/>
            <person name="Parker M.S."/>
            <person name="Petit J.L."/>
            <person name="Porcel B.M."/>
            <person name="Poulsen N."/>
            <person name="Robison M."/>
            <person name="Rychlewski L."/>
            <person name="Rynearson T.A."/>
            <person name="Schmutz J."/>
            <person name="Shapiro H."/>
            <person name="Siaut M."/>
            <person name="Stanley M."/>
            <person name="Sussman M.R."/>
            <person name="Taylor A.R."/>
            <person name="Vardi A."/>
            <person name="von Dassow P."/>
            <person name="Vyverman W."/>
            <person name="Willis A."/>
            <person name="Wyrwicz L.S."/>
            <person name="Rokhsar D.S."/>
            <person name="Weissenbach J."/>
            <person name="Armbrust E.V."/>
            <person name="Green B.R."/>
            <person name="Van de Peer Y."/>
            <person name="Grigoriev I.V."/>
        </authorList>
    </citation>
    <scope>NUCLEOTIDE SEQUENCE [LARGE SCALE GENOMIC DNA]</scope>
    <source>
        <strain evidence="9 10">CCAP 1055/1</strain>
    </source>
</reference>
<dbReference type="GO" id="GO:0015295">
    <property type="term" value="F:solute:proton symporter activity"/>
    <property type="evidence" value="ECO:0007669"/>
    <property type="project" value="TreeGrafter"/>
</dbReference>
<comment type="subcellular location">
    <subcellularLocation>
        <location evidence="1">Cell membrane</location>
        <topology evidence="1">Multi-pass membrane protein</topology>
    </subcellularLocation>
</comment>
<keyword evidence="3" id="KW-1003">Cell membrane</keyword>
<feature type="transmembrane region" description="Helical" evidence="8">
    <location>
        <begin position="73"/>
        <end position="91"/>
    </location>
</feature>
<name>B7G958_PHATC</name>
<keyword evidence="2" id="KW-0813">Transport</keyword>
<organism evidence="9 10">
    <name type="scientific">Phaeodactylum tricornutum (strain CCAP 1055/1)</name>
    <dbReference type="NCBI Taxonomy" id="556484"/>
    <lineage>
        <taxon>Eukaryota</taxon>
        <taxon>Sar</taxon>
        <taxon>Stramenopiles</taxon>
        <taxon>Ochrophyta</taxon>
        <taxon>Bacillariophyta</taxon>
        <taxon>Bacillariophyceae</taxon>
        <taxon>Bacillariophycidae</taxon>
        <taxon>Naviculales</taxon>
        <taxon>Phaeodactylaceae</taxon>
        <taxon>Phaeodactylum</taxon>
    </lineage>
</organism>
<keyword evidence="10" id="KW-1185">Reference proteome</keyword>
<dbReference type="PaxDb" id="2850-Phatr48999"/>
<accession>B7G958</accession>
<evidence type="ECO:0000313" key="10">
    <source>
        <dbReference type="Proteomes" id="UP000000759"/>
    </source>
</evidence>
<reference evidence="10" key="2">
    <citation type="submission" date="2008-08" db="EMBL/GenBank/DDBJ databases">
        <authorList>
            <consortium name="Diatom Consortium"/>
            <person name="Grigoriev I."/>
            <person name="Grimwood J."/>
            <person name="Kuo A."/>
            <person name="Otillar R.P."/>
            <person name="Salamov A."/>
            <person name="Detter J.C."/>
            <person name="Lindquist E."/>
            <person name="Shapiro H."/>
            <person name="Lucas S."/>
            <person name="Glavina del Rio T."/>
            <person name="Pitluck S."/>
            <person name="Rokhsar D."/>
            <person name="Bowler C."/>
        </authorList>
    </citation>
    <scope>GENOME REANNOTATION</scope>
    <source>
        <strain evidence="10">CCAP 1055/1</strain>
    </source>
</reference>
<dbReference type="STRING" id="556484.B7G958"/>
<dbReference type="InParanoid" id="B7G958"/>
<feature type="transmembrane region" description="Helical" evidence="8">
    <location>
        <begin position="545"/>
        <end position="563"/>
    </location>
</feature>
<feature type="transmembrane region" description="Helical" evidence="8">
    <location>
        <begin position="583"/>
        <end position="600"/>
    </location>
</feature>
<keyword evidence="4 8" id="KW-0812">Transmembrane</keyword>
<dbReference type="RefSeq" id="XP_002183710.1">
    <property type="nucleotide sequence ID" value="XM_002183674.1"/>
</dbReference>
<dbReference type="eggNOG" id="ENOG502QSN6">
    <property type="taxonomic scope" value="Eukaryota"/>
</dbReference>
<dbReference type="HOGENOM" id="CLU_021628_4_1_1"/>
<feature type="transmembrane region" description="Helical" evidence="8">
    <location>
        <begin position="636"/>
        <end position="657"/>
    </location>
</feature>
<evidence type="ECO:0000256" key="1">
    <source>
        <dbReference type="ARBA" id="ARBA00004651"/>
    </source>
</evidence>
<feature type="transmembrane region" description="Helical" evidence="8">
    <location>
        <begin position="261"/>
        <end position="281"/>
    </location>
</feature>
<feature type="transmembrane region" description="Helical" evidence="8">
    <location>
        <begin position="190"/>
        <end position="212"/>
    </location>
</feature>
<dbReference type="GO" id="GO:0005886">
    <property type="term" value="C:plasma membrane"/>
    <property type="evidence" value="ECO:0007669"/>
    <property type="project" value="UniProtKB-SubCell"/>
</dbReference>
<dbReference type="OMA" id="MVQVFMN"/>
<dbReference type="OrthoDB" id="2266445at2759"/>
<proteinExistence type="predicted"/>
<keyword evidence="6 8" id="KW-0472">Membrane</keyword>